<dbReference type="AlphaFoldDB" id="I3E2R6"/>
<keyword evidence="2" id="KW-1185">Reference proteome</keyword>
<reference evidence="1 2" key="1">
    <citation type="journal article" date="2015" name="BMC Genomics">
        <title>Transcriptome analysis of thermophilic methylotrophic Bacillus methanolicus MGA3 using RNA-sequencing provides detailed insights into its previously uncharted transcriptional landscape.</title>
        <authorList>
            <person name="Irla M."/>
            <person name="Neshat A."/>
            <person name="Brautaset T."/>
            <person name="Ruckert C."/>
            <person name="Kalinowski J."/>
            <person name="Wendisch V.F."/>
        </authorList>
    </citation>
    <scope>NUCLEOTIDE SEQUENCE [LARGE SCALE GENOMIC DNA]</scope>
    <source>
        <strain evidence="2">MGA3 / ATCC 53907</strain>
    </source>
</reference>
<dbReference type="eggNOG" id="COG4980">
    <property type="taxonomic scope" value="Bacteria"/>
</dbReference>
<evidence type="ECO:0000313" key="2">
    <source>
        <dbReference type="Proteomes" id="UP000027602"/>
    </source>
</evidence>
<sequence length="109" mass="12159">MGNSKFFWKSVLFGAIAGGALSLLNRETRHAVMNDCKKTAKNISYIVKHPDEVVDQLRQVSNKVRATVEEVSEDVSYITEKVAELREVTPQVAGMVKDTKETFNKNGQS</sequence>
<dbReference type="EMBL" id="CP007739">
    <property type="protein sequence ID" value="AIE59113.1"/>
    <property type="molecule type" value="Genomic_DNA"/>
</dbReference>
<proteinExistence type="predicted"/>
<dbReference type="Proteomes" id="UP000027602">
    <property type="component" value="Chromosome"/>
</dbReference>
<dbReference type="HOGENOM" id="CLU_151332_0_0_9"/>
<dbReference type="RefSeq" id="WP_003347847.1">
    <property type="nucleotide sequence ID" value="NZ_ADWW01000003.1"/>
</dbReference>
<evidence type="ECO:0000313" key="1">
    <source>
        <dbReference type="EMBL" id="AIE59113.1"/>
    </source>
</evidence>
<name>I3E2R6_BACMM</name>
<gene>
    <name evidence="1" type="ORF">BMMGA3_03265</name>
</gene>
<dbReference type="OrthoDB" id="2353585at2"/>
<accession>I3E2R6</accession>
<dbReference type="STRING" id="796606.BMMGA3_03265"/>
<protein>
    <submittedName>
        <fullName evidence="1">YfkI</fullName>
    </submittedName>
</protein>
<organism evidence="1 2">
    <name type="scientific">Bacillus methanolicus (strain MGA3 / ATCC 53907)</name>
    <dbReference type="NCBI Taxonomy" id="796606"/>
    <lineage>
        <taxon>Bacteria</taxon>
        <taxon>Bacillati</taxon>
        <taxon>Bacillota</taxon>
        <taxon>Bacilli</taxon>
        <taxon>Bacillales</taxon>
        <taxon>Bacillaceae</taxon>
        <taxon>Bacillus</taxon>
    </lineage>
</organism>
<dbReference type="KEGG" id="bmet:BMMGA3_03265"/>